<accession>A0A941AL64</accession>
<dbReference type="Gene3D" id="3.30.465.10">
    <property type="match status" value="1"/>
</dbReference>
<dbReference type="PROSITE" id="PS51387">
    <property type="entry name" value="FAD_PCMH"/>
    <property type="match status" value="1"/>
</dbReference>
<dbReference type="Gene3D" id="3.30.43.10">
    <property type="entry name" value="Uridine Diphospho-n-acetylenolpyruvylglucosamine Reductase, domain 2"/>
    <property type="match status" value="1"/>
</dbReference>
<evidence type="ECO:0000256" key="2">
    <source>
        <dbReference type="ARBA" id="ARBA00022827"/>
    </source>
</evidence>
<sequence length="320" mass="33527">MKPVPFDYVAPRTVRQAVEALGDPSREARVLAGGQSLIMEMRLRRATPRLVVDINRVGGLGRLTVSAQGTGGAQETGAHGTGGVLEVGALVRHAAFERPGAVPGPLGRLFALAAAEIAHPPIRARGTMAGSLAWAHPASEWCALAVALDAVLVLDAVDGARAVAARDFFLGPHLTAREARELLTLVRFPLLADGTGVAFAEHRRTCFSFAQVAVAAAVTLRDGVVEDARIGLANCADRPVRARLAERSLIGAEIGPPGARPAAGHPFARAGAVAAERDAGPVPEPYADPDYRRHVAAVLVRRALREAAADAERRPEGVDR</sequence>
<dbReference type="PANTHER" id="PTHR42659:SF2">
    <property type="entry name" value="XANTHINE DEHYDROGENASE SUBUNIT C-RELATED"/>
    <property type="match status" value="1"/>
</dbReference>
<dbReference type="InterPro" id="IPR036318">
    <property type="entry name" value="FAD-bd_PCMH-like_sf"/>
</dbReference>
<name>A0A941AL64_9ACTN</name>
<reference evidence="5" key="1">
    <citation type="submission" date="2021-02" db="EMBL/GenBank/DDBJ databases">
        <title>Draft genome sequence of Microbispora sp. RL4-1S isolated from rice leaves in Thailand.</title>
        <authorList>
            <person name="Muangham S."/>
            <person name="Duangmal K."/>
        </authorList>
    </citation>
    <scope>NUCLEOTIDE SEQUENCE</scope>
    <source>
        <strain evidence="5">RL4-1S</strain>
    </source>
</reference>
<dbReference type="InterPro" id="IPR016166">
    <property type="entry name" value="FAD-bd_PCMH"/>
</dbReference>
<keyword evidence="1" id="KW-0285">Flavoprotein</keyword>
<dbReference type="Proteomes" id="UP000674234">
    <property type="component" value="Unassembled WGS sequence"/>
</dbReference>
<comment type="caution">
    <text evidence="5">The sequence shown here is derived from an EMBL/GenBank/DDBJ whole genome shotgun (WGS) entry which is preliminary data.</text>
</comment>
<evidence type="ECO:0000256" key="1">
    <source>
        <dbReference type="ARBA" id="ARBA00022630"/>
    </source>
</evidence>
<evidence type="ECO:0000256" key="3">
    <source>
        <dbReference type="ARBA" id="ARBA00023002"/>
    </source>
</evidence>
<dbReference type="InterPro" id="IPR005107">
    <property type="entry name" value="CO_DH_flav_C"/>
</dbReference>
<proteinExistence type="predicted"/>
<dbReference type="InterPro" id="IPR051312">
    <property type="entry name" value="Diverse_Substr_Oxidored"/>
</dbReference>
<keyword evidence="2" id="KW-0274">FAD</keyword>
<dbReference type="SUPFAM" id="SSF56176">
    <property type="entry name" value="FAD-binding/transporter-associated domain-like"/>
    <property type="match status" value="1"/>
</dbReference>
<dbReference type="Pfam" id="PF03450">
    <property type="entry name" value="CO_deh_flav_C"/>
    <property type="match status" value="1"/>
</dbReference>
<dbReference type="RefSeq" id="WP_210158170.1">
    <property type="nucleotide sequence ID" value="NZ_JAFCNB010000015.1"/>
</dbReference>
<dbReference type="GO" id="GO:0016491">
    <property type="term" value="F:oxidoreductase activity"/>
    <property type="evidence" value="ECO:0007669"/>
    <property type="project" value="UniProtKB-KW"/>
</dbReference>
<dbReference type="GO" id="GO:0071949">
    <property type="term" value="F:FAD binding"/>
    <property type="evidence" value="ECO:0007669"/>
    <property type="project" value="InterPro"/>
</dbReference>
<dbReference type="InterPro" id="IPR016169">
    <property type="entry name" value="FAD-bd_PCMH_sub2"/>
</dbReference>
<organism evidence="5 6">
    <name type="scientific">Microbispora oryzae</name>
    <dbReference type="NCBI Taxonomy" id="2806554"/>
    <lineage>
        <taxon>Bacteria</taxon>
        <taxon>Bacillati</taxon>
        <taxon>Actinomycetota</taxon>
        <taxon>Actinomycetes</taxon>
        <taxon>Streptosporangiales</taxon>
        <taxon>Streptosporangiaceae</taxon>
        <taxon>Microbispora</taxon>
    </lineage>
</organism>
<evidence type="ECO:0000259" key="4">
    <source>
        <dbReference type="PROSITE" id="PS51387"/>
    </source>
</evidence>
<gene>
    <name evidence="5" type="ORF">JOL79_24060</name>
</gene>
<dbReference type="Pfam" id="PF00941">
    <property type="entry name" value="FAD_binding_5"/>
    <property type="match status" value="1"/>
</dbReference>
<dbReference type="PANTHER" id="PTHR42659">
    <property type="entry name" value="XANTHINE DEHYDROGENASE SUBUNIT C-RELATED"/>
    <property type="match status" value="1"/>
</dbReference>
<evidence type="ECO:0000313" key="5">
    <source>
        <dbReference type="EMBL" id="MBP2706887.1"/>
    </source>
</evidence>
<dbReference type="InterPro" id="IPR036683">
    <property type="entry name" value="CO_DH_flav_C_dom_sf"/>
</dbReference>
<dbReference type="InterPro" id="IPR016167">
    <property type="entry name" value="FAD-bd_PCMH_sub1"/>
</dbReference>
<dbReference type="SMART" id="SM01092">
    <property type="entry name" value="CO_deh_flav_C"/>
    <property type="match status" value="1"/>
</dbReference>
<dbReference type="EMBL" id="JAFCNB010000015">
    <property type="protein sequence ID" value="MBP2706887.1"/>
    <property type="molecule type" value="Genomic_DNA"/>
</dbReference>
<keyword evidence="3" id="KW-0560">Oxidoreductase</keyword>
<dbReference type="AlphaFoldDB" id="A0A941AL64"/>
<dbReference type="InterPro" id="IPR002346">
    <property type="entry name" value="Mopterin_DH_FAD-bd"/>
</dbReference>
<dbReference type="SUPFAM" id="SSF55447">
    <property type="entry name" value="CO dehydrogenase flavoprotein C-terminal domain-like"/>
    <property type="match status" value="1"/>
</dbReference>
<protein>
    <submittedName>
        <fullName evidence="5">FAD binding domain-containing protein</fullName>
    </submittedName>
</protein>
<evidence type="ECO:0000313" key="6">
    <source>
        <dbReference type="Proteomes" id="UP000674234"/>
    </source>
</evidence>
<dbReference type="Gene3D" id="3.30.390.50">
    <property type="entry name" value="CO dehydrogenase flavoprotein, C-terminal domain"/>
    <property type="match status" value="1"/>
</dbReference>
<keyword evidence="6" id="KW-1185">Reference proteome</keyword>
<feature type="domain" description="FAD-binding PCMH-type" evidence="4">
    <location>
        <begin position="1"/>
        <end position="193"/>
    </location>
</feature>